<dbReference type="AlphaFoldDB" id="A0A0C9WQA4"/>
<accession>A0A0C9WQA4</accession>
<reference evidence="3" key="2">
    <citation type="submission" date="2015-01" db="EMBL/GenBank/DDBJ databases">
        <title>Evolutionary Origins and Diversification of the Mycorrhizal Mutualists.</title>
        <authorList>
            <consortium name="DOE Joint Genome Institute"/>
            <consortium name="Mycorrhizal Genomics Consortium"/>
            <person name="Kohler A."/>
            <person name="Kuo A."/>
            <person name="Nagy L.G."/>
            <person name="Floudas D."/>
            <person name="Copeland A."/>
            <person name="Barry K.W."/>
            <person name="Cichocki N."/>
            <person name="Veneault-Fourrey C."/>
            <person name="LaButti K."/>
            <person name="Lindquist E.A."/>
            <person name="Lipzen A."/>
            <person name="Lundell T."/>
            <person name="Morin E."/>
            <person name="Murat C."/>
            <person name="Riley R."/>
            <person name="Ohm R."/>
            <person name="Sun H."/>
            <person name="Tunlid A."/>
            <person name="Henrissat B."/>
            <person name="Grigoriev I.V."/>
            <person name="Hibbett D.S."/>
            <person name="Martin F."/>
        </authorList>
    </citation>
    <scope>NUCLEOTIDE SEQUENCE [LARGE SCALE GENOMIC DNA]</scope>
    <source>
        <strain evidence="3">LaAM-08-1</strain>
    </source>
</reference>
<keyword evidence="3" id="KW-1185">Reference proteome</keyword>
<feature type="non-terminal residue" evidence="2">
    <location>
        <position position="1"/>
    </location>
</feature>
<proteinExistence type="predicted"/>
<feature type="region of interest" description="Disordered" evidence="1">
    <location>
        <begin position="1"/>
        <end position="23"/>
    </location>
</feature>
<feature type="compositionally biased region" description="Basic residues" evidence="1">
    <location>
        <begin position="1"/>
        <end position="10"/>
    </location>
</feature>
<reference evidence="2 3" key="1">
    <citation type="submission" date="2014-04" db="EMBL/GenBank/DDBJ databases">
        <authorList>
            <consortium name="DOE Joint Genome Institute"/>
            <person name="Kuo A."/>
            <person name="Kohler A."/>
            <person name="Nagy L.G."/>
            <person name="Floudas D."/>
            <person name="Copeland A."/>
            <person name="Barry K.W."/>
            <person name="Cichocki N."/>
            <person name="Veneault-Fourrey C."/>
            <person name="LaButti K."/>
            <person name="Lindquist E.A."/>
            <person name="Lipzen A."/>
            <person name="Lundell T."/>
            <person name="Morin E."/>
            <person name="Murat C."/>
            <person name="Sun H."/>
            <person name="Tunlid A."/>
            <person name="Henrissat B."/>
            <person name="Grigoriev I.V."/>
            <person name="Hibbett D.S."/>
            <person name="Martin F."/>
            <person name="Nordberg H.P."/>
            <person name="Cantor M.N."/>
            <person name="Hua S.X."/>
        </authorList>
    </citation>
    <scope>NUCLEOTIDE SEQUENCE [LARGE SCALE GENOMIC DNA]</scope>
    <source>
        <strain evidence="2 3">LaAM-08-1</strain>
    </source>
</reference>
<protein>
    <submittedName>
        <fullName evidence="2">Uncharacterized protein</fullName>
    </submittedName>
</protein>
<dbReference type="HOGENOM" id="CLU_2612494_0_0_1"/>
<gene>
    <name evidence="2" type="ORF">K443DRAFT_112252</name>
</gene>
<dbReference type="Proteomes" id="UP000054477">
    <property type="component" value="Unassembled WGS sequence"/>
</dbReference>
<evidence type="ECO:0000313" key="2">
    <source>
        <dbReference type="EMBL" id="KIJ93300.1"/>
    </source>
</evidence>
<organism evidence="2 3">
    <name type="scientific">Laccaria amethystina LaAM-08-1</name>
    <dbReference type="NCBI Taxonomy" id="1095629"/>
    <lineage>
        <taxon>Eukaryota</taxon>
        <taxon>Fungi</taxon>
        <taxon>Dikarya</taxon>
        <taxon>Basidiomycota</taxon>
        <taxon>Agaricomycotina</taxon>
        <taxon>Agaricomycetes</taxon>
        <taxon>Agaricomycetidae</taxon>
        <taxon>Agaricales</taxon>
        <taxon>Agaricineae</taxon>
        <taxon>Hydnangiaceae</taxon>
        <taxon>Laccaria</taxon>
    </lineage>
</organism>
<evidence type="ECO:0000313" key="3">
    <source>
        <dbReference type="Proteomes" id="UP000054477"/>
    </source>
</evidence>
<evidence type="ECO:0000256" key="1">
    <source>
        <dbReference type="SAM" id="MobiDB-lite"/>
    </source>
</evidence>
<name>A0A0C9WQA4_9AGAR</name>
<sequence length="79" mass="8868">FLVVSFHHHQQSTQEPALSMSRINSSSEQGHEVWIITTIRSSLVRRPSRDHQLLSAVDSGSTAASGLEDWRHLALEKYG</sequence>
<feature type="compositionally biased region" description="Polar residues" evidence="1">
    <location>
        <begin position="11"/>
        <end position="23"/>
    </location>
</feature>
<dbReference type="EMBL" id="KN838852">
    <property type="protein sequence ID" value="KIJ93300.1"/>
    <property type="molecule type" value="Genomic_DNA"/>
</dbReference>